<dbReference type="FunFam" id="1.10.405.20:FF:000001">
    <property type="entry name" value="Amine oxidase"/>
    <property type="match status" value="1"/>
</dbReference>
<dbReference type="Pfam" id="PF01593">
    <property type="entry name" value="Amino_oxidase"/>
    <property type="match status" value="1"/>
</dbReference>
<dbReference type="InterPro" id="IPR036188">
    <property type="entry name" value="FAD/NAD-bd_sf"/>
</dbReference>
<name>A0A6L8WAY1_9PROT</name>
<feature type="binding site" evidence="3">
    <location>
        <position position="233"/>
    </location>
    <ligand>
        <name>FAD</name>
        <dbReference type="ChEBI" id="CHEBI:57692"/>
    </ligand>
</feature>
<evidence type="ECO:0000259" key="4">
    <source>
        <dbReference type="Pfam" id="PF01593"/>
    </source>
</evidence>
<evidence type="ECO:0000256" key="1">
    <source>
        <dbReference type="ARBA" id="ARBA00001974"/>
    </source>
</evidence>
<dbReference type="PRINTS" id="PR00757">
    <property type="entry name" value="AMINEOXDASEF"/>
</dbReference>
<evidence type="ECO:0000313" key="5">
    <source>
        <dbReference type="EMBL" id="MZR32228.1"/>
    </source>
</evidence>
<dbReference type="EMBL" id="WTUW01000009">
    <property type="protein sequence ID" value="MZR32228.1"/>
    <property type="molecule type" value="Genomic_DNA"/>
</dbReference>
<dbReference type="InterPro" id="IPR050464">
    <property type="entry name" value="Zeta_carotene_desat/Oxidored"/>
</dbReference>
<organism evidence="5 6">
    <name type="scientific">Sneathiella litorea</name>
    <dbReference type="NCBI Taxonomy" id="2606216"/>
    <lineage>
        <taxon>Bacteria</taxon>
        <taxon>Pseudomonadati</taxon>
        <taxon>Pseudomonadota</taxon>
        <taxon>Alphaproteobacteria</taxon>
        <taxon>Sneathiellales</taxon>
        <taxon>Sneathiellaceae</taxon>
        <taxon>Sneathiella</taxon>
    </lineage>
</organism>
<gene>
    <name evidence="5" type="ORF">GQE98_16440</name>
</gene>
<evidence type="ECO:0000256" key="3">
    <source>
        <dbReference type="PIRSR" id="PIRSR601613-1"/>
    </source>
</evidence>
<protein>
    <submittedName>
        <fullName evidence="5">FAD-dependent oxidoreductase</fullName>
    </submittedName>
</protein>
<sequence length="447" mass="49421">MADGLMKKIAVIGSGISGLSAAWLLSQNHDVTLFEKDDRLGGHSNTVEVDGQFIDTGFIVYNQLNYPNLVAFFEHLDISTQPTEMSFSASLDGGRLEYAGTSLAGLFAQKANLLKPAYWGMIRDILKFYRNAPSVLEHAATEHWTLRELLRSGGYGRAFIHNHLLPMGAAIWSTPTEDMLDYPAAAFIRFCQNHGLLQISDRPEWRTVTGGSRQYVDRIGDILAGAVRLNSSVAAVHTDKSGVLVECRNGHIQQFDDALFATHADQALALIADPTPAHKKLLGSFAYEKNLAILHCDASLMPKRRKAWASWNYLGATNKDAGKEDLSVTYWMNRLQNLKSDKDYFVTLNPAIEPKDGSVLRSFPYDHPLFDNAAIAAQKMLWNLQGQKNLWFCGSYFGYGFHEDGIQSGLAVAEALGGDLRPWQVDASRSRIYLPKDATGASFAKVA</sequence>
<dbReference type="Gene3D" id="3.30.70.1990">
    <property type="match status" value="1"/>
</dbReference>
<feature type="binding site" evidence="3">
    <location>
        <position position="17"/>
    </location>
    <ligand>
        <name>FAD</name>
        <dbReference type="ChEBI" id="CHEBI:57692"/>
    </ligand>
</feature>
<keyword evidence="2" id="KW-0560">Oxidoreductase</keyword>
<dbReference type="PANTHER" id="PTHR42923:SF17">
    <property type="entry name" value="AMINE OXIDASE DOMAIN-CONTAINING PROTEIN"/>
    <property type="match status" value="1"/>
</dbReference>
<proteinExistence type="predicted"/>
<comment type="caution">
    <text evidence="5">The sequence shown here is derived from an EMBL/GenBank/DDBJ whole genome shotgun (WGS) entry which is preliminary data.</text>
</comment>
<dbReference type="Gene3D" id="3.50.50.60">
    <property type="entry name" value="FAD/NAD(P)-binding domain"/>
    <property type="match status" value="1"/>
</dbReference>
<dbReference type="Proteomes" id="UP000476030">
    <property type="component" value="Unassembled WGS sequence"/>
</dbReference>
<dbReference type="AlphaFoldDB" id="A0A6L8WAY1"/>
<dbReference type="GO" id="GO:0016491">
    <property type="term" value="F:oxidoreductase activity"/>
    <property type="evidence" value="ECO:0007669"/>
    <property type="project" value="UniProtKB-KW"/>
</dbReference>
<dbReference type="SUPFAM" id="SSF51905">
    <property type="entry name" value="FAD/NAD(P)-binding domain"/>
    <property type="match status" value="1"/>
</dbReference>
<accession>A0A6L8WAY1</accession>
<evidence type="ECO:0000313" key="6">
    <source>
        <dbReference type="Proteomes" id="UP000476030"/>
    </source>
</evidence>
<dbReference type="Gene3D" id="1.10.405.20">
    <property type="match status" value="1"/>
</dbReference>
<dbReference type="InterPro" id="IPR001613">
    <property type="entry name" value="Flavin_amine_oxidase"/>
</dbReference>
<evidence type="ECO:0000256" key="2">
    <source>
        <dbReference type="ARBA" id="ARBA00023002"/>
    </source>
</evidence>
<dbReference type="InterPro" id="IPR002937">
    <property type="entry name" value="Amino_oxidase"/>
</dbReference>
<comment type="cofactor">
    <cofactor evidence="1">
        <name>FAD</name>
        <dbReference type="ChEBI" id="CHEBI:57692"/>
    </cofactor>
</comment>
<dbReference type="PANTHER" id="PTHR42923">
    <property type="entry name" value="PROTOPORPHYRINOGEN OXIDASE"/>
    <property type="match status" value="1"/>
</dbReference>
<keyword evidence="6" id="KW-1185">Reference proteome</keyword>
<feature type="domain" description="Amine oxidase" evidence="4">
    <location>
        <begin position="16"/>
        <end position="274"/>
    </location>
</feature>
<reference evidence="5 6" key="1">
    <citation type="submission" date="2019-12" db="EMBL/GenBank/DDBJ databases">
        <title>Snethiella sp. nov. sp. isolated from sea sand.</title>
        <authorList>
            <person name="Kim J."/>
            <person name="Jeong S.E."/>
            <person name="Jung H.S."/>
            <person name="Jeon C.O."/>
        </authorList>
    </citation>
    <scope>NUCLEOTIDE SEQUENCE [LARGE SCALE GENOMIC DNA]</scope>
    <source>
        <strain evidence="5 6">DP05</strain>
    </source>
</reference>